<dbReference type="Pfam" id="PF13476">
    <property type="entry name" value="AAA_23"/>
    <property type="match status" value="1"/>
</dbReference>
<feature type="coiled-coil region" evidence="1">
    <location>
        <begin position="688"/>
        <end position="748"/>
    </location>
</feature>
<reference evidence="4 5" key="1">
    <citation type="submission" date="2012-08" db="EMBL/GenBank/DDBJ databases">
        <title>Whole genome shotgun sequence of Austwickia chelonae NBRC 105200.</title>
        <authorList>
            <person name="Yoshida I."/>
            <person name="Hosoyama A."/>
            <person name="Tsuchikane K."/>
            <person name="Katsumata H."/>
            <person name="Ando Y."/>
            <person name="Ohji S."/>
            <person name="Hamada M."/>
            <person name="Tamura T."/>
            <person name="Yamazoe A."/>
            <person name="Yamazaki S."/>
            <person name="Fujita N."/>
        </authorList>
    </citation>
    <scope>NUCLEOTIDE SEQUENCE [LARGE SCALE GENOMIC DNA]</scope>
    <source>
        <strain evidence="4 5">NBRC 105200</strain>
    </source>
</reference>
<dbReference type="InterPro" id="IPR027417">
    <property type="entry name" value="P-loop_NTPase"/>
</dbReference>
<proteinExistence type="predicted"/>
<dbReference type="GO" id="GO:0006302">
    <property type="term" value="P:double-strand break repair"/>
    <property type="evidence" value="ECO:0007669"/>
    <property type="project" value="InterPro"/>
</dbReference>
<dbReference type="OrthoDB" id="3177877at2"/>
<keyword evidence="1" id="KW-0175">Coiled coil</keyword>
<dbReference type="STRING" id="100225.SAMN05421595_0459"/>
<dbReference type="InterPro" id="IPR038729">
    <property type="entry name" value="Rad50/SbcC_AAA"/>
</dbReference>
<protein>
    <recommendedName>
        <fullName evidence="3">Rad50/SbcC-type AAA domain-containing protein</fullName>
    </recommendedName>
</protein>
<keyword evidence="5" id="KW-1185">Reference proteome</keyword>
<dbReference type="eggNOG" id="COG0419">
    <property type="taxonomic scope" value="Bacteria"/>
</dbReference>
<evidence type="ECO:0000313" key="5">
    <source>
        <dbReference type="Proteomes" id="UP000008495"/>
    </source>
</evidence>
<dbReference type="AlphaFoldDB" id="K6V6U3"/>
<dbReference type="PANTHER" id="PTHR41259:SF1">
    <property type="entry name" value="DOUBLE-STRAND BREAK REPAIR RAD50 ATPASE, PUTATIVE-RELATED"/>
    <property type="match status" value="1"/>
</dbReference>
<comment type="caution">
    <text evidence="4">The sequence shown here is derived from an EMBL/GenBank/DDBJ whole genome shotgun (WGS) entry which is preliminary data.</text>
</comment>
<evidence type="ECO:0000256" key="1">
    <source>
        <dbReference type="SAM" id="Coils"/>
    </source>
</evidence>
<feature type="coiled-coil region" evidence="1">
    <location>
        <begin position="218"/>
        <end position="352"/>
    </location>
</feature>
<sequence>MRIHRLKVSHLRGLQEPEPLTFPDNGCYLLTGANEAGKSTLVEAIDLLLDEKDSSTKAKVRAVRPIGQDVPTAIEAEFSAGEYRFVYRKQWFKRAATELQILSPRAEHLTGQEAHERVHQILAETTDMALWKALRFMQGSAPDQLDLTASTALAAALDRASGTTAEAGGDADTLVSAAAAEYARYFTPERIRPTGELAREQRNAEQARTLKCAADDAVREVEEDVAHHERLARELEETTARWQTTRDELDSSEQAWAEITSVEEELADATSRVEDAAREHRHARERLQDREELLAELAQRRLTHERQREDLHELGEEFARSQERQTEGQRKKTELAERARDLTRTLDRIARADEYDRASKDVIALTNAVTRAEEADRTRLSAVRELAECRVDEESLREIEQLAAQLDLARARRDTDSAHLAVTSSADGQEIITGSTSQRLDRDEELVLTVDHELVVEIPGHVRLRWTPESAAQERADAVAAAERALQQALERVGVPTLDAARDSCRRHGEASNTLSRARERLEDVLEGKGIGDLRDRLVEAEGRLAALAGHASTDRQDTGPADDLVDTGSGETADITALRAELAALEDQQRLHDVHLTTVQEETSDLRDRHARADSLLGAAHQELTAAEARLDKAREQFQDDDLADAATRAEDIWQHEVARRRRLEEKLHALDADTVRRLRDSGKEALNGVERHAAALREDRVRVEARLEQAGRQGRYDTLEKAGSELEQAERRLASVTRRAEAARLLHETLQKHRQDAQRAYARPFAEALRHFGTVVFGPDLGLEVDESLRVVARVLGGQRVPFECLSTGAKEQLAILTRLAVSTLVDRGQGVPVVIDDALGYSDPERLRRIVAAFGLADDVQILLLTSSPTRYAGIAVGGQARIGR</sequence>
<gene>
    <name evidence="4" type="ORF">AUCHE_08_01910</name>
</gene>
<feature type="domain" description="Rad50/SbcC-type AAA" evidence="3">
    <location>
        <begin position="5"/>
        <end position="58"/>
    </location>
</feature>
<organism evidence="4 5">
    <name type="scientific">Austwickia chelonae NBRC 105200</name>
    <dbReference type="NCBI Taxonomy" id="1184607"/>
    <lineage>
        <taxon>Bacteria</taxon>
        <taxon>Bacillati</taxon>
        <taxon>Actinomycetota</taxon>
        <taxon>Actinomycetes</taxon>
        <taxon>Micrococcales</taxon>
        <taxon>Dermatophilaceae</taxon>
        <taxon>Austwickia</taxon>
    </lineage>
</organism>
<dbReference type="PANTHER" id="PTHR41259">
    <property type="entry name" value="DOUBLE-STRAND BREAK REPAIR RAD50 ATPASE, PUTATIVE-RELATED"/>
    <property type="match status" value="1"/>
</dbReference>
<accession>K6V6U3</accession>
<dbReference type="Gene3D" id="3.40.50.300">
    <property type="entry name" value="P-loop containing nucleotide triphosphate hydrolases"/>
    <property type="match status" value="2"/>
</dbReference>
<dbReference type="GO" id="GO:0016887">
    <property type="term" value="F:ATP hydrolysis activity"/>
    <property type="evidence" value="ECO:0007669"/>
    <property type="project" value="InterPro"/>
</dbReference>
<evidence type="ECO:0000259" key="3">
    <source>
        <dbReference type="Pfam" id="PF13476"/>
    </source>
</evidence>
<dbReference type="EMBL" id="BAGZ01000008">
    <property type="protein sequence ID" value="GAB77948.1"/>
    <property type="molecule type" value="Genomic_DNA"/>
</dbReference>
<evidence type="ECO:0000313" key="4">
    <source>
        <dbReference type="EMBL" id="GAB77948.1"/>
    </source>
</evidence>
<feature type="region of interest" description="Disordered" evidence="2">
    <location>
        <begin position="550"/>
        <end position="569"/>
    </location>
</feature>
<name>K6V6U3_9MICO</name>
<dbReference type="Proteomes" id="UP000008495">
    <property type="component" value="Unassembled WGS sequence"/>
</dbReference>
<dbReference type="SUPFAM" id="SSF52540">
    <property type="entry name" value="P-loop containing nucleoside triphosphate hydrolases"/>
    <property type="match status" value="1"/>
</dbReference>
<evidence type="ECO:0000256" key="2">
    <source>
        <dbReference type="SAM" id="MobiDB-lite"/>
    </source>
</evidence>